<feature type="transmembrane region" description="Helical" evidence="7">
    <location>
        <begin position="76"/>
        <end position="99"/>
    </location>
</feature>
<evidence type="ECO:0000313" key="10">
    <source>
        <dbReference type="Proteomes" id="UP000250028"/>
    </source>
</evidence>
<organism evidence="9 10">
    <name type="scientific">Branchiibius hedensis</name>
    <dbReference type="NCBI Taxonomy" id="672460"/>
    <lineage>
        <taxon>Bacteria</taxon>
        <taxon>Bacillati</taxon>
        <taxon>Actinomycetota</taxon>
        <taxon>Actinomycetes</taxon>
        <taxon>Micrococcales</taxon>
        <taxon>Dermacoccaceae</taxon>
        <taxon>Branchiibius</taxon>
    </lineage>
</organism>
<reference evidence="10" key="1">
    <citation type="submission" date="2016-10" db="EMBL/GenBank/DDBJ databases">
        <authorList>
            <person name="Varghese N."/>
            <person name="Submissions S."/>
        </authorList>
    </citation>
    <scope>NUCLEOTIDE SEQUENCE [LARGE SCALE GENOMIC DNA]</scope>
    <source>
        <strain evidence="10">DSM 22951</strain>
    </source>
</reference>
<dbReference type="InterPro" id="IPR011701">
    <property type="entry name" value="MFS"/>
</dbReference>
<dbReference type="InterPro" id="IPR036259">
    <property type="entry name" value="MFS_trans_sf"/>
</dbReference>
<dbReference type="Gene3D" id="1.20.1250.20">
    <property type="entry name" value="MFS general substrate transporter like domains"/>
    <property type="match status" value="1"/>
</dbReference>
<feature type="transmembrane region" description="Helical" evidence="7">
    <location>
        <begin position="302"/>
        <end position="322"/>
    </location>
</feature>
<dbReference type="NCBIfam" id="TIGR00711">
    <property type="entry name" value="efflux_EmrB"/>
    <property type="match status" value="1"/>
</dbReference>
<feature type="transmembrane region" description="Helical" evidence="7">
    <location>
        <begin position="105"/>
        <end position="123"/>
    </location>
</feature>
<dbReference type="OrthoDB" id="7375466at2"/>
<evidence type="ECO:0000256" key="7">
    <source>
        <dbReference type="SAM" id="Phobius"/>
    </source>
</evidence>
<evidence type="ECO:0000256" key="2">
    <source>
        <dbReference type="ARBA" id="ARBA00022448"/>
    </source>
</evidence>
<evidence type="ECO:0000256" key="6">
    <source>
        <dbReference type="ARBA" id="ARBA00023136"/>
    </source>
</evidence>
<dbReference type="PRINTS" id="PR01036">
    <property type="entry name" value="TCRTETB"/>
</dbReference>
<comment type="subcellular location">
    <subcellularLocation>
        <location evidence="1">Cell membrane</location>
        <topology evidence="1">Multi-pass membrane protein</topology>
    </subcellularLocation>
</comment>
<evidence type="ECO:0000256" key="5">
    <source>
        <dbReference type="ARBA" id="ARBA00022989"/>
    </source>
</evidence>
<keyword evidence="6 7" id="KW-0472">Membrane</keyword>
<dbReference type="GO" id="GO:0022857">
    <property type="term" value="F:transmembrane transporter activity"/>
    <property type="evidence" value="ECO:0007669"/>
    <property type="project" value="InterPro"/>
</dbReference>
<dbReference type="CDD" id="cd17321">
    <property type="entry name" value="MFS_MMR_MDR_like"/>
    <property type="match status" value="1"/>
</dbReference>
<evidence type="ECO:0000256" key="1">
    <source>
        <dbReference type="ARBA" id="ARBA00004651"/>
    </source>
</evidence>
<dbReference type="GO" id="GO:0005886">
    <property type="term" value="C:plasma membrane"/>
    <property type="evidence" value="ECO:0007669"/>
    <property type="project" value="UniProtKB-SubCell"/>
</dbReference>
<feature type="transmembrane region" description="Helical" evidence="7">
    <location>
        <begin position="329"/>
        <end position="346"/>
    </location>
</feature>
<feature type="transmembrane region" description="Helical" evidence="7">
    <location>
        <begin position="358"/>
        <end position="380"/>
    </location>
</feature>
<feature type="transmembrane region" description="Helical" evidence="7">
    <location>
        <begin position="12"/>
        <end position="32"/>
    </location>
</feature>
<dbReference type="Proteomes" id="UP000250028">
    <property type="component" value="Unassembled WGS sequence"/>
</dbReference>
<feature type="transmembrane region" description="Helical" evidence="7">
    <location>
        <begin position="401"/>
        <end position="422"/>
    </location>
</feature>
<dbReference type="PANTHER" id="PTHR42718:SF49">
    <property type="entry name" value="EXPORT PROTEIN"/>
    <property type="match status" value="1"/>
</dbReference>
<protein>
    <submittedName>
        <fullName evidence="9">Drug resistance transporter, EmrB/QacA subfamily</fullName>
    </submittedName>
</protein>
<proteinExistence type="predicted"/>
<dbReference type="RefSeq" id="WP_109683771.1">
    <property type="nucleotide sequence ID" value="NZ_QGDN01000001.1"/>
</dbReference>
<feature type="transmembrane region" description="Helical" evidence="7">
    <location>
        <begin position="477"/>
        <end position="497"/>
    </location>
</feature>
<evidence type="ECO:0000256" key="3">
    <source>
        <dbReference type="ARBA" id="ARBA00022475"/>
    </source>
</evidence>
<dbReference type="InterPro" id="IPR004638">
    <property type="entry name" value="EmrB-like"/>
</dbReference>
<feature type="transmembrane region" description="Helical" evidence="7">
    <location>
        <begin position="264"/>
        <end position="290"/>
    </location>
</feature>
<dbReference type="SUPFAM" id="SSF103473">
    <property type="entry name" value="MFS general substrate transporter"/>
    <property type="match status" value="1"/>
</dbReference>
<feature type="transmembrane region" description="Helical" evidence="7">
    <location>
        <begin position="222"/>
        <end position="244"/>
    </location>
</feature>
<dbReference type="PANTHER" id="PTHR42718">
    <property type="entry name" value="MAJOR FACILITATOR SUPERFAMILY MULTIDRUG TRANSPORTER MFSC"/>
    <property type="match status" value="1"/>
</dbReference>
<gene>
    <name evidence="9" type="ORF">SAMN04489750_0289</name>
</gene>
<keyword evidence="4 7" id="KW-0812">Transmembrane</keyword>
<evidence type="ECO:0000256" key="4">
    <source>
        <dbReference type="ARBA" id="ARBA00022692"/>
    </source>
</evidence>
<dbReference type="Pfam" id="PF07690">
    <property type="entry name" value="MFS_1"/>
    <property type="match status" value="1"/>
</dbReference>
<feature type="transmembrane region" description="Helical" evidence="7">
    <location>
        <begin position="196"/>
        <end position="216"/>
    </location>
</feature>
<feature type="transmembrane region" description="Helical" evidence="7">
    <location>
        <begin position="163"/>
        <end position="184"/>
    </location>
</feature>
<evidence type="ECO:0000313" key="9">
    <source>
        <dbReference type="EMBL" id="SSA33018.1"/>
    </source>
</evidence>
<feature type="transmembrane region" description="Helical" evidence="7">
    <location>
        <begin position="52"/>
        <end position="69"/>
    </location>
</feature>
<dbReference type="InterPro" id="IPR020846">
    <property type="entry name" value="MFS_dom"/>
</dbReference>
<sequence>MTASRTPGRTLLLICTAMFMLMLDLTIVAVALPDIQESLHAGLSDLQWVIDAYTLPLAALLLTAATMGDRIGRRRVFLAGMAIFTLGSLACALAVNALALNLSRAFQGIGAAMLFGVAMPILGDAFPDPKARAKAIGAFGATLASATAVGPLLGGAIVDNIGWAWIFAINVPVGILAFVGAWRWMAESRAATPRPADWWGTLALTVSLTALVFAIIRGQAQGWGSPVIVGGFALAAAALVAFIARMATTPAPLVDLHLFTERRFVGVGLAALLIAGTIVAATNYVGLYFVNTLGYTPFQAGLRFLTLTLASFVAAPIAAQLMHRIPLQVSVPVSLAFVGVGMWWASHVDAASDWTATAPGFVLAGIGLGASSAVLSAAALATVEPDRAGMATGLVNTLRQVGTATGVAICGALFTATATSHVHTSLDSAAPAAQVTAMADAVSSGAGVRVAAAVPPAQQETVAHVARAATAEAIHTVLWVGGAVALIGAVVCLALLVQRRPVQSGSERTERDSLARTPS</sequence>
<dbReference type="AlphaFoldDB" id="A0A2Y8ZNX3"/>
<keyword evidence="5 7" id="KW-1133">Transmembrane helix</keyword>
<accession>A0A2Y8ZNX3</accession>
<evidence type="ECO:0000259" key="8">
    <source>
        <dbReference type="PROSITE" id="PS50850"/>
    </source>
</evidence>
<keyword evidence="10" id="KW-1185">Reference proteome</keyword>
<keyword evidence="3" id="KW-1003">Cell membrane</keyword>
<feature type="transmembrane region" description="Helical" evidence="7">
    <location>
        <begin position="135"/>
        <end position="157"/>
    </location>
</feature>
<dbReference type="EMBL" id="UESZ01000001">
    <property type="protein sequence ID" value="SSA33018.1"/>
    <property type="molecule type" value="Genomic_DNA"/>
</dbReference>
<feature type="domain" description="Major facilitator superfamily (MFS) profile" evidence="8">
    <location>
        <begin position="10"/>
        <end position="500"/>
    </location>
</feature>
<name>A0A2Y8ZNX3_9MICO</name>
<keyword evidence="2" id="KW-0813">Transport</keyword>
<dbReference type="PROSITE" id="PS50850">
    <property type="entry name" value="MFS"/>
    <property type="match status" value="1"/>
</dbReference>
<dbReference type="Gene3D" id="1.20.1720.10">
    <property type="entry name" value="Multidrug resistance protein D"/>
    <property type="match status" value="1"/>
</dbReference>